<dbReference type="EMBL" id="UFRQ01000003">
    <property type="protein sequence ID" value="SUT89639.1"/>
    <property type="molecule type" value="Genomic_DNA"/>
</dbReference>
<reference evidence="2 3" key="1">
    <citation type="submission" date="2018-06" db="EMBL/GenBank/DDBJ databases">
        <authorList>
            <consortium name="Pathogen Informatics"/>
            <person name="Doyle S."/>
        </authorList>
    </citation>
    <scope>NUCLEOTIDE SEQUENCE [LARGE SCALE GENOMIC DNA]</scope>
    <source>
        <strain evidence="2 3">NCTC10801</strain>
    </source>
</reference>
<keyword evidence="1" id="KW-0732">Signal</keyword>
<name>A0A380TR64_9PAST</name>
<keyword evidence="3" id="KW-1185">Reference proteome</keyword>
<evidence type="ECO:0000313" key="3">
    <source>
        <dbReference type="Proteomes" id="UP000254649"/>
    </source>
</evidence>
<protein>
    <submittedName>
        <fullName evidence="2">Uncharacterized protein</fullName>
    </submittedName>
</protein>
<sequence>MFKKLLIATLMLSPLTGYAGETSDKELAAHIETLVQPIAKEAIGNKKIIAVVNQKKRIQYISIKNGSCNDYDRLHGAIINTAIRYPDILGEEIGQYLGFMTFKGAAKLNCAFAKEFK</sequence>
<organism evidence="2 3">
    <name type="scientific">[Actinobacillus] rossii</name>
    <dbReference type="NCBI Taxonomy" id="123820"/>
    <lineage>
        <taxon>Bacteria</taxon>
        <taxon>Pseudomonadati</taxon>
        <taxon>Pseudomonadota</taxon>
        <taxon>Gammaproteobacteria</taxon>
        <taxon>Pasteurellales</taxon>
        <taxon>Pasteurellaceae</taxon>
    </lineage>
</organism>
<evidence type="ECO:0000256" key="1">
    <source>
        <dbReference type="SAM" id="SignalP"/>
    </source>
</evidence>
<dbReference type="AlphaFoldDB" id="A0A380TR64"/>
<gene>
    <name evidence="2" type="ORF">NCTC10801_01008</name>
</gene>
<feature type="chain" id="PRO_5017036987" evidence="1">
    <location>
        <begin position="20"/>
        <end position="117"/>
    </location>
</feature>
<accession>A0A380TR64</accession>
<feature type="signal peptide" evidence="1">
    <location>
        <begin position="1"/>
        <end position="19"/>
    </location>
</feature>
<evidence type="ECO:0000313" key="2">
    <source>
        <dbReference type="EMBL" id="SUT89639.1"/>
    </source>
</evidence>
<dbReference type="Proteomes" id="UP000254649">
    <property type="component" value="Unassembled WGS sequence"/>
</dbReference>
<proteinExistence type="predicted"/>